<dbReference type="GO" id="GO:0016757">
    <property type="term" value="F:glycosyltransferase activity"/>
    <property type="evidence" value="ECO:0007669"/>
    <property type="project" value="UniProtKB-ARBA"/>
</dbReference>
<keyword evidence="2" id="KW-0808">Transferase</keyword>
<evidence type="ECO:0000259" key="1">
    <source>
        <dbReference type="Pfam" id="PF13439"/>
    </source>
</evidence>
<dbReference type="RefSeq" id="WP_184221795.1">
    <property type="nucleotide sequence ID" value="NZ_JACHIP010000007.1"/>
</dbReference>
<evidence type="ECO:0000313" key="2">
    <source>
        <dbReference type="EMBL" id="MBB5059884.1"/>
    </source>
</evidence>
<name>A0A7W8E615_9BACT</name>
<dbReference type="Pfam" id="PF13692">
    <property type="entry name" value="Glyco_trans_1_4"/>
    <property type="match status" value="1"/>
</dbReference>
<dbReference type="EMBL" id="JACHIP010000007">
    <property type="protein sequence ID" value="MBB5059884.1"/>
    <property type="molecule type" value="Genomic_DNA"/>
</dbReference>
<dbReference type="AlphaFoldDB" id="A0A7W8E615"/>
<proteinExistence type="predicted"/>
<evidence type="ECO:0000313" key="3">
    <source>
        <dbReference type="Proteomes" id="UP000540989"/>
    </source>
</evidence>
<dbReference type="SUPFAM" id="SSF53756">
    <property type="entry name" value="UDP-Glycosyltransferase/glycogen phosphorylase"/>
    <property type="match status" value="1"/>
</dbReference>
<sequence>MTEISAKKLQKSRPVHLMIFTLATEYGGTETYVLSLAKLLRESATIKVVIANDILEGKLRDAGVPLIKLPPADGLRKLKQLYRAVRALVAASRKGELNTLLVNGYSEIILIPIARALGHRAFATRHLSFRIEAAKWPVMLRRHLALLLYQIVAPSASGIIAVSEAVASDLLEQSYVPLKDVTVIANWVDADCIRKQMPRANDSGPVRLLYVGRLVQFKGLGTLITALQMILKKGRSKTAVHLDVIGAGPDDALFKTMAADLPVTFHGLRKDVGFFYRQADVFINPSMGPEGMPLVTLEAMASGLPCLLSDLPVHSEVAGGGAALMFIHGSVESLATQLAALVDSASLRQDLAERSMERIMERFTEDRARSAYRKALALEA</sequence>
<dbReference type="Gene3D" id="3.40.50.2000">
    <property type="entry name" value="Glycogen Phosphorylase B"/>
    <property type="match status" value="2"/>
</dbReference>
<dbReference type="PANTHER" id="PTHR12526">
    <property type="entry name" value="GLYCOSYLTRANSFERASE"/>
    <property type="match status" value="1"/>
</dbReference>
<dbReference type="Proteomes" id="UP000540989">
    <property type="component" value="Unassembled WGS sequence"/>
</dbReference>
<accession>A0A7W8E615</accession>
<gene>
    <name evidence="2" type="ORF">HDF16_004613</name>
</gene>
<reference evidence="2 3" key="1">
    <citation type="submission" date="2020-08" db="EMBL/GenBank/DDBJ databases">
        <title>Genomic Encyclopedia of Type Strains, Phase IV (KMG-V): Genome sequencing to study the core and pangenomes of soil and plant-associated prokaryotes.</title>
        <authorList>
            <person name="Whitman W."/>
        </authorList>
    </citation>
    <scope>NUCLEOTIDE SEQUENCE [LARGE SCALE GENOMIC DNA]</scope>
    <source>
        <strain evidence="2 3">M8UP14</strain>
    </source>
</reference>
<feature type="domain" description="Glycosyltransferase subfamily 4-like N-terminal" evidence="1">
    <location>
        <begin position="26"/>
        <end position="191"/>
    </location>
</feature>
<organism evidence="2 3">
    <name type="scientific">Granulicella aggregans</name>
    <dbReference type="NCBI Taxonomy" id="474949"/>
    <lineage>
        <taxon>Bacteria</taxon>
        <taxon>Pseudomonadati</taxon>
        <taxon>Acidobacteriota</taxon>
        <taxon>Terriglobia</taxon>
        <taxon>Terriglobales</taxon>
        <taxon>Acidobacteriaceae</taxon>
        <taxon>Granulicella</taxon>
    </lineage>
</organism>
<comment type="caution">
    <text evidence="2">The sequence shown here is derived from an EMBL/GenBank/DDBJ whole genome shotgun (WGS) entry which is preliminary data.</text>
</comment>
<dbReference type="CDD" id="cd03801">
    <property type="entry name" value="GT4_PimA-like"/>
    <property type="match status" value="1"/>
</dbReference>
<keyword evidence="3" id="KW-1185">Reference proteome</keyword>
<protein>
    <submittedName>
        <fullName evidence="2">Glycosyltransferase involved in cell wall biosynthesis</fullName>
    </submittedName>
</protein>
<dbReference type="Pfam" id="PF13439">
    <property type="entry name" value="Glyco_transf_4"/>
    <property type="match status" value="1"/>
</dbReference>
<dbReference type="InterPro" id="IPR028098">
    <property type="entry name" value="Glyco_trans_4-like_N"/>
</dbReference>